<comment type="caution">
    <text evidence="1">The sequence shown here is derived from an EMBL/GenBank/DDBJ whole genome shotgun (WGS) entry which is preliminary data.</text>
</comment>
<reference evidence="1" key="1">
    <citation type="submission" date="2021-02" db="EMBL/GenBank/DDBJ databases">
        <authorList>
            <consortium name="DOE Joint Genome Institute"/>
            <person name="Ahrendt S."/>
            <person name="Looney B.P."/>
            <person name="Miyauchi S."/>
            <person name="Morin E."/>
            <person name="Drula E."/>
            <person name="Courty P.E."/>
            <person name="Chicoki N."/>
            <person name="Fauchery L."/>
            <person name="Kohler A."/>
            <person name="Kuo A."/>
            <person name="Labutti K."/>
            <person name="Pangilinan J."/>
            <person name="Lipzen A."/>
            <person name="Riley R."/>
            <person name="Andreopoulos W."/>
            <person name="He G."/>
            <person name="Johnson J."/>
            <person name="Barry K.W."/>
            <person name="Grigoriev I.V."/>
            <person name="Nagy L."/>
            <person name="Hibbett D."/>
            <person name="Henrissat B."/>
            <person name="Matheny P.B."/>
            <person name="Labbe J."/>
            <person name="Martin F."/>
        </authorList>
    </citation>
    <scope>NUCLEOTIDE SEQUENCE</scope>
    <source>
        <strain evidence="1">EC-137</strain>
    </source>
</reference>
<dbReference type="EMBL" id="MU273631">
    <property type="protein sequence ID" value="KAI0030260.1"/>
    <property type="molecule type" value="Genomic_DNA"/>
</dbReference>
<proteinExistence type="predicted"/>
<organism evidence="1 2">
    <name type="scientific">Vararia minispora EC-137</name>
    <dbReference type="NCBI Taxonomy" id="1314806"/>
    <lineage>
        <taxon>Eukaryota</taxon>
        <taxon>Fungi</taxon>
        <taxon>Dikarya</taxon>
        <taxon>Basidiomycota</taxon>
        <taxon>Agaricomycotina</taxon>
        <taxon>Agaricomycetes</taxon>
        <taxon>Russulales</taxon>
        <taxon>Lachnocladiaceae</taxon>
        <taxon>Vararia</taxon>
    </lineage>
</organism>
<dbReference type="Proteomes" id="UP000814128">
    <property type="component" value="Unassembled WGS sequence"/>
</dbReference>
<accession>A0ACB8QF78</accession>
<keyword evidence="2" id="KW-1185">Reference proteome</keyword>
<gene>
    <name evidence="1" type="ORF">K488DRAFT_54591</name>
</gene>
<name>A0ACB8QF78_9AGAM</name>
<sequence>MLFSSKVVAVHIVALVLTTIVYRLSPFHPLWRFPGPVINRITSLYNAYKTYTGERHLYVDELHRRYGRIVRIGPDALSINSFSAVSQVYSSTNAMTKGRAYTYGGAHGSGLFFMKSRAEHSKRRKIWAPAFAQSNLPTFRQAIHRRTFQLMQVIQERCDTRGVVNLGEAIGHWTYDIMGDVTFGASSQVELLENGDSEGLIRSGQLATTAFEIIGEVPLLFSILWYFPVTKKMRALEERAGRWMTARQNAPDQDKQNDIASFLLVKDGSKPKLTHADLRVDSLFAIQAGSDTPAGVLTLMFFFLIKDSQVYDALRNELDMAFPDATVPLNMHALGQLEYLSAFMTESLRLGAPFHGFPRITPNEGAFLDEWFVPGGITVSVPGWSQHIDEDNFYPEPLAFRPQRWLPGGLGTGSRANKAAIMAFSSGPYSCLGKQFAMEEITISLVRIVLTYDLEFAPEFDADSFYAGALNVRTPVFKRPLNVVAKRRCAQPGEAQRYI</sequence>
<protein>
    <submittedName>
        <fullName evidence="1">Cytochrome P450</fullName>
    </submittedName>
</protein>
<reference evidence="1" key="2">
    <citation type="journal article" date="2022" name="New Phytol.">
        <title>Evolutionary transition to the ectomycorrhizal habit in the genomes of a hyperdiverse lineage of mushroom-forming fungi.</title>
        <authorList>
            <person name="Looney B."/>
            <person name="Miyauchi S."/>
            <person name="Morin E."/>
            <person name="Drula E."/>
            <person name="Courty P.E."/>
            <person name="Kohler A."/>
            <person name="Kuo A."/>
            <person name="LaButti K."/>
            <person name="Pangilinan J."/>
            <person name="Lipzen A."/>
            <person name="Riley R."/>
            <person name="Andreopoulos W."/>
            <person name="He G."/>
            <person name="Johnson J."/>
            <person name="Nolan M."/>
            <person name="Tritt A."/>
            <person name="Barry K.W."/>
            <person name="Grigoriev I.V."/>
            <person name="Nagy L.G."/>
            <person name="Hibbett D."/>
            <person name="Henrissat B."/>
            <person name="Matheny P.B."/>
            <person name="Labbe J."/>
            <person name="Martin F.M."/>
        </authorList>
    </citation>
    <scope>NUCLEOTIDE SEQUENCE</scope>
    <source>
        <strain evidence="1">EC-137</strain>
    </source>
</reference>
<evidence type="ECO:0000313" key="2">
    <source>
        <dbReference type="Proteomes" id="UP000814128"/>
    </source>
</evidence>
<evidence type="ECO:0000313" key="1">
    <source>
        <dbReference type="EMBL" id="KAI0030260.1"/>
    </source>
</evidence>